<comment type="caution">
    <text evidence="1">The sequence shown here is derived from an EMBL/GenBank/DDBJ whole genome shotgun (WGS) entry which is preliminary data.</text>
</comment>
<proteinExistence type="predicted"/>
<organism evidence="1 2">
    <name type="scientific">Vanilla planifolia</name>
    <name type="common">Vanilla</name>
    <dbReference type="NCBI Taxonomy" id="51239"/>
    <lineage>
        <taxon>Eukaryota</taxon>
        <taxon>Viridiplantae</taxon>
        <taxon>Streptophyta</taxon>
        <taxon>Embryophyta</taxon>
        <taxon>Tracheophyta</taxon>
        <taxon>Spermatophyta</taxon>
        <taxon>Magnoliopsida</taxon>
        <taxon>Liliopsida</taxon>
        <taxon>Asparagales</taxon>
        <taxon>Orchidaceae</taxon>
        <taxon>Vanilloideae</taxon>
        <taxon>Vanilleae</taxon>
        <taxon>Vanilla</taxon>
    </lineage>
</organism>
<protein>
    <submittedName>
        <fullName evidence="1">Uncharacterized protein</fullName>
    </submittedName>
</protein>
<accession>A0A835QSG9</accession>
<evidence type="ECO:0000313" key="2">
    <source>
        <dbReference type="Proteomes" id="UP000636800"/>
    </source>
</evidence>
<name>A0A835QSG9_VANPL</name>
<dbReference type="Proteomes" id="UP000636800">
    <property type="component" value="Chromosome 6"/>
</dbReference>
<dbReference type="AlphaFoldDB" id="A0A835QSG9"/>
<gene>
    <name evidence="1" type="ORF">HPP92_013152</name>
</gene>
<sequence>MESWAPKRVPFLHLDPFRSYPTMNPYSQERTREWEQPNIIQMDSQKRLYELEDEHGMTKFHDQLQSSAIGWKQRLQREPCRATSLGAWCFCWLELCSNKRHKPNPTGRRSAPSSANQEETMGRDYRYCVKVVRWLECAGHMEGVSRQVSHLVRQSKGSAARAKEW</sequence>
<evidence type="ECO:0000313" key="1">
    <source>
        <dbReference type="EMBL" id="KAG0476311.1"/>
    </source>
</evidence>
<reference evidence="1 2" key="1">
    <citation type="journal article" date="2020" name="Nat. Food">
        <title>A phased Vanilla planifolia genome enables genetic improvement of flavour and production.</title>
        <authorList>
            <person name="Hasing T."/>
            <person name="Tang H."/>
            <person name="Brym M."/>
            <person name="Khazi F."/>
            <person name="Huang T."/>
            <person name="Chambers A.H."/>
        </authorList>
    </citation>
    <scope>NUCLEOTIDE SEQUENCE [LARGE SCALE GENOMIC DNA]</scope>
    <source>
        <tissue evidence="1">Leaf</tissue>
    </source>
</reference>
<dbReference type="EMBL" id="JADCNL010000006">
    <property type="protein sequence ID" value="KAG0476311.1"/>
    <property type="molecule type" value="Genomic_DNA"/>
</dbReference>
<keyword evidence="2" id="KW-1185">Reference proteome</keyword>